<organism evidence="2 3">
    <name type="scientific">Araneus ventricosus</name>
    <name type="common">Orbweaver spider</name>
    <name type="synonym">Epeira ventricosa</name>
    <dbReference type="NCBI Taxonomy" id="182803"/>
    <lineage>
        <taxon>Eukaryota</taxon>
        <taxon>Metazoa</taxon>
        <taxon>Ecdysozoa</taxon>
        <taxon>Arthropoda</taxon>
        <taxon>Chelicerata</taxon>
        <taxon>Arachnida</taxon>
        <taxon>Araneae</taxon>
        <taxon>Araneomorphae</taxon>
        <taxon>Entelegynae</taxon>
        <taxon>Araneoidea</taxon>
        <taxon>Araneidae</taxon>
        <taxon>Araneus</taxon>
    </lineage>
</organism>
<evidence type="ECO:0000313" key="3">
    <source>
        <dbReference type="Proteomes" id="UP000499080"/>
    </source>
</evidence>
<feature type="compositionally biased region" description="Low complexity" evidence="1">
    <location>
        <begin position="114"/>
        <end position="125"/>
    </location>
</feature>
<proteinExistence type="predicted"/>
<feature type="region of interest" description="Disordered" evidence="1">
    <location>
        <begin position="105"/>
        <end position="125"/>
    </location>
</feature>
<dbReference type="AlphaFoldDB" id="A0A4Y2M0T7"/>
<comment type="caution">
    <text evidence="2">The sequence shown here is derived from an EMBL/GenBank/DDBJ whole genome shotgun (WGS) entry which is preliminary data.</text>
</comment>
<protein>
    <submittedName>
        <fullName evidence="2">Uncharacterized protein</fullName>
    </submittedName>
</protein>
<name>A0A4Y2M0T7_ARAVE</name>
<gene>
    <name evidence="2" type="ORF">AVEN_140354_1</name>
</gene>
<evidence type="ECO:0000256" key="1">
    <source>
        <dbReference type="SAM" id="MobiDB-lite"/>
    </source>
</evidence>
<accession>A0A4Y2M0T7</accession>
<reference evidence="2 3" key="1">
    <citation type="journal article" date="2019" name="Sci. Rep.">
        <title>Orb-weaving spider Araneus ventricosus genome elucidates the spidroin gene catalogue.</title>
        <authorList>
            <person name="Kono N."/>
            <person name="Nakamura H."/>
            <person name="Ohtoshi R."/>
            <person name="Moran D.A.P."/>
            <person name="Shinohara A."/>
            <person name="Yoshida Y."/>
            <person name="Fujiwara M."/>
            <person name="Mori M."/>
            <person name="Tomita M."/>
            <person name="Arakawa K."/>
        </authorList>
    </citation>
    <scope>NUCLEOTIDE SEQUENCE [LARGE SCALE GENOMIC DNA]</scope>
</reference>
<dbReference type="Proteomes" id="UP000499080">
    <property type="component" value="Unassembled WGS sequence"/>
</dbReference>
<sequence>MLVPRGSNHVPPKMEEMRSYNVLKPRSNGLSFHEFCPRFAFFPSSEQDKSMWLVGFTATRSSTSSAETSKHHPIILERIRVQKNLYLTDLVRTHHYNSRFMRNLISGRDDSRSPDPSASPSATSVSFDLDALGRFPKGV</sequence>
<dbReference type="EMBL" id="BGPR01006606">
    <property type="protein sequence ID" value="GBN20369.1"/>
    <property type="molecule type" value="Genomic_DNA"/>
</dbReference>
<evidence type="ECO:0000313" key="2">
    <source>
        <dbReference type="EMBL" id="GBN20369.1"/>
    </source>
</evidence>
<keyword evidence="3" id="KW-1185">Reference proteome</keyword>